<evidence type="ECO:0000313" key="2">
    <source>
        <dbReference type="Proteomes" id="UP001153076"/>
    </source>
</evidence>
<dbReference type="OrthoDB" id="723791at2759"/>
<keyword evidence="2" id="KW-1185">Reference proteome</keyword>
<comment type="caution">
    <text evidence="1">The sequence shown here is derived from an EMBL/GenBank/DDBJ whole genome shotgun (WGS) entry which is preliminary data.</text>
</comment>
<dbReference type="AlphaFoldDB" id="A0A9Q1JK90"/>
<accession>A0A9Q1JK90</accession>
<name>A0A9Q1JK90_9CARY</name>
<protein>
    <submittedName>
        <fullName evidence="1">Uncharacterized protein</fullName>
    </submittedName>
</protein>
<proteinExistence type="predicted"/>
<gene>
    <name evidence="1" type="ORF">Cgig2_021320</name>
</gene>
<dbReference type="Proteomes" id="UP001153076">
    <property type="component" value="Unassembled WGS sequence"/>
</dbReference>
<evidence type="ECO:0000313" key="1">
    <source>
        <dbReference type="EMBL" id="KAJ8422013.1"/>
    </source>
</evidence>
<dbReference type="EMBL" id="JAKOGI010002433">
    <property type="protein sequence ID" value="KAJ8422013.1"/>
    <property type="molecule type" value="Genomic_DNA"/>
</dbReference>
<sequence>MDDMALFTGLLAIRKIVEFAKNDMSMIKLAKIAEFAKNDMSMTKLAKMVRLHMPQYATEKSDKLKREKESKKPVFRSYIKIMKKLLDANKEPDKLGLWLILYSWIVMSGAMFLRTPYGAVWFYEHTTRFPKHDNERFPRLANNSCATSLSEEDDGSHSNGLYEEIWVLILPA</sequence>
<reference evidence="1" key="1">
    <citation type="submission" date="2022-04" db="EMBL/GenBank/DDBJ databases">
        <title>Carnegiea gigantea Genome sequencing and assembly v2.</title>
        <authorList>
            <person name="Copetti D."/>
            <person name="Sanderson M.J."/>
            <person name="Burquez A."/>
            <person name="Wojciechowski M.F."/>
        </authorList>
    </citation>
    <scope>NUCLEOTIDE SEQUENCE</scope>
    <source>
        <strain evidence="1">SGP5-SGP5p</strain>
        <tissue evidence="1">Aerial part</tissue>
    </source>
</reference>
<organism evidence="1 2">
    <name type="scientific">Carnegiea gigantea</name>
    <dbReference type="NCBI Taxonomy" id="171969"/>
    <lineage>
        <taxon>Eukaryota</taxon>
        <taxon>Viridiplantae</taxon>
        <taxon>Streptophyta</taxon>
        <taxon>Embryophyta</taxon>
        <taxon>Tracheophyta</taxon>
        <taxon>Spermatophyta</taxon>
        <taxon>Magnoliopsida</taxon>
        <taxon>eudicotyledons</taxon>
        <taxon>Gunneridae</taxon>
        <taxon>Pentapetalae</taxon>
        <taxon>Caryophyllales</taxon>
        <taxon>Cactineae</taxon>
        <taxon>Cactaceae</taxon>
        <taxon>Cactoideae</taxon>
        <taxon>Echinocereeae</taxon>
        <taxon>Carnegiea</taxon>
    </lineage>
</organism>